<dbReference type="EMBL" id="UGQT01000001">
    <property type="protein sequence ID" value="STZ62241.1"/>
    <property type="molecule type" value="Genomic_DNA"/>
</dbReference>
<dbReference type="CDD" id="cd07812">
    <property type="entry name" value="SRPBCC"/>
    <property type="match status" value="1"/>
</dbReference>
<dbReference type="InterPro" id="IPR019587">
    <property type="entry name" value="Polyketide_cyclase/dehydratase"/>
</dbReference>
<evidence type="ECO:0000313" key="1">
    <source>
        <dbReference type="EMBL" id="STZ62241.1"/>
    </source>
</evidence>
<evidence type="ECO:0000313" key="2">
    <source>
        <dbReference type="Proteomes" id="UP000254978"/>
    </source>
</evidence>
<sequence>MAEHLEIESSLTVKRDTEASREQVWAVIADGWTYSQWVVGNSRMRAVDPNWPQVGSSIRHSVGVWPLLLDDLTVVQECVPKRELVLLAKGRPLGKARITIRLFDVDGGGCRIEMSEVPVGAPMGWVPQRVALAAAFPRNRECTWRLAAIAERRTPAEMPSHDSE</sequence>
<keyword evidence="2" id="KW-1185">Reference proteome</keyword>
<organism evidence="1 2">
    <name type="scientific">Mycolicibacterium tokaiense</name>
    <dbReference type="NCBI Taxonomy" id="39695"/>
    <lineage>
        <taxon>Bacteria</taxon>
        <taxon>Bacillati</taxon>
        <taxon>Actinomycetota</taxon>
        <taxon>Actinomycetes</taxon>
        <taxon>Mycobacteriales</taxon>
        <taxon>Mycobacteriaceae</taxon>
        <taxon>Mycolicibacterium</taxon>
    </lineage>
</organism>
<proteinExistence type="predicted"/>
<reference evidence="1 2" key="1">
    <citation type="submission" date="2018-06" db="EMBL/GenBank/DDBJ databases">
        <authorList>
            <consortium name="Pathogen Informatics"/>
            <person name="Doyle S."/>
        </authorList>
    </citation>
    <scope>NUCLEOTIDE SEQUENCE [LARGE SCALE GENOMIC DNA]</scope>
    <source>
        <strain evidence="1 2">NCTC10821</strain>
    </source>
</reference>
<accession>A0A378TNB1</accession>
<dbReference type="Pfam" id="PF10604">
    <property type="entry name" value="Polyketide_cyc2"/>
    <property type="match status" value="1"/>
</dbReference>
<dbReference type="Proteomes" id="UP000254978">
    <property type="component" value="Unassembled WGS sequence"/>
</dbReference>
<dbReference type="Gene3D" id="3.30.530.20">
    <property type="match status" value="1"/>
</dbReference>
<protein>
    <submittedName>
        <fullName evidence="1">Polyketide cyclase/dehydrase and lipid transport</fullName>
    </submittedName>
</protein>
<gene>
    <name evidence="1" type="ORF">NCTC10821_05806</name>
</gene>
<name>A0A378TNB1_9MYCO</name>
<dbReference type="AlphaFoldDB" id="A0A378TNB1"/>
<dbReference type="InterPro" id="IPR023393">
    <property type="entry name" value="START-like_dom_sf"/>
</dbReference>
<dbReference type="SUPFAM" id="SSF55961">
    <property type="entry name" value="Bet v1-like"/>
    <property type="match status" value="1"/>
</dbReference>